<name>H8H3I9_DEIGI</name>
<protein>
    <submittedName>
        <fullName evidence="2">Transposase, ISMyma01_aa2-like protein</fullName>
    </submittedName>
</protein>
<dbReference type="PANTHER" id="PTHR47515">
    <property type="entry name" value="LOW CALCIUM RESPONSE LOCUS PROTEIN T"/>
    <property type="match status" value="1"/>
</dbReference>
<proteinExistence type="predicted"/>
<feature type="domain" description="HTH-like" evidence="1">
    <location>
        <begin position="38"/>
        <end position="94"/>
    </location>
</feature>
<evidence type="ECO:0000313" key="3">
    <source>
        <dbReference type="Proteomes" id="UP000007575"/>
    </source>
</evidence>
<keyword evidence="2" id="KW-0614">Plasmid</keyword>
<dbReference type="Pfam" id="PF13276">
    <property type="entry name" value="HTH_21"/>
    <property type="match status" value="1"/>
</dbReference>
<dbReference type="AlphaFoldDB" id="H8H3I9"/>
<dbReference type="PANTHER" id="PTHR47515:SF1">
    <property type="entry name" value="BLR2054 PROTEIN"/>
    <property type="match status" value="1"/>
</dbReference>
<dbReference type="HOGENOM" id="CLU_027402_6_1_0"/>
<keyword evidence="3" id="KW-1185">Reference proteome</keyword>
<gene>
    <name evidence="2" type="ordered locus">DGo_PD0012</name>
</gene>
<dbReference type="Proteomes" id="UP000007575">
    <property type="component" value="Plasmid P4"/>
</dbReference>
<accession>H8H3I9</accession>
<organism evidence="2 3">
    <name type="scientific">Deinococcus gobiensis (strain DSM 21396 / JCM 16679 / CGMCC 1.7299 / I-0)</name>
    <dbReference type="NCBI Taxonomy" id="745776"/>
    <lineage>
        <taxon>Bacteria</taxon>
        <taxon>Thermotogati</taxon>
        <taxon>Deinococcota</taxon>
        <taxon>Deinococci</taxon>
        <taxon>Deinococcales</taxon>
        <taxon>Deinococcaceae</taxon>
        <taxon>Deinococcus</taxon>
    </lineage>
</organism>
<evidence type="ECO:0000259" key="1">
    <source>
        <dbReference type="Pfam" id="PF13276"/>
    </source>
</evidence>
<dbReference type="InterPro" id="IPR025948">
    <property type="entry name" value="HTH-like_dom"/>
</dbReference>
<sequence length="102" mass="12206">MPGTTSQRDSFTVSERRACQVLGFSRITHRRNTPKREKDQQLVERLRVLAREQPRFGYRWIHLMLGLEGETVNHKRVYRIYRAEGLAVRQKERRKLSVGERQ</sequence>
<dbReference type="KEGG" id="dgo:DGo_PD0012"/>
<geneLocation type="plasmid" evidence="2 3">
    <name>P4</name>
</geneLocation>
<reference evidence="2 3" key="1">
    <citation type="journal article" date="2012" name="PLoS ONE">
        <title>Genome sequence and transcriptome analysis of the radioresistant bacterium Deinococcus gobiensis: insights into the extreme environmental adaptations.</title>
        <authorList>
            <person name="Yuan M."/>
            <person name="Chen M."/>
            <person name="Zhang W."/>
            <person name="Lu W."/>
            <person name="Wang J."/>
            <person name="Yang M."/>
            <person name="Zhao P."/>
            <person name="Tang R."/>
            <person name="Li X."/>
            <person name="Hao Y."/>
            <person name="Zhou Z."/>
            <person name="Zhan Y."/>
            <person name="Yu H."/>
            <person name="Teng C."/>
            <person name="Yan Y."/>
            <person name="Ping S."/>
            <person name="Wang Y."/>
            <person name="Lin M."/>
        </authorList>
    </citation>
    <scope>NUCLEOTIDE SEQUENCE [LARGE SCALE GENOMIC DNA]</scope>
    <source>
        <strain evidence="3">DSM 21396 / JCM 16679 / CGMCC 1.7299 / I-0</strain>
        <plasmid evidence="2">P4</plasmid>
    </source>
</reference>
<dbReference type="EMBL" id="CP002195">
    <property type="protein sequence ID" value="AFD28086.1"/>
    <property type="molecule type" value="Genomic_DNA"/>
</dbReference>
<evidence type="ECO:0000313" key="2">
    <source>
        <dbReference type="EMBL" id="AFD28086.1"/>
    </source>
</evidence>